<dbReference type="InterPro" id="IPR011990">
    <property type="entry name" value="TPR-like_helical_dom_sf"/>
</dbReference>
<dbReference type="EMBL" id="JACHDO010000001">
    <property type="protein sequence ID" value="MBB5494784.1"/>
    <property type="molecule type" value="Genomic_DNA"/>
</dbReference>
<accession>A0A840WFA0</accession>
<comment type="caution">
    <text evidence="1">The sequence shown here is derived from an EMBL/GenBank/DDBJ whole genome shotgun (WGS) entry which is preliminary data.</text>
</comment>
<evidence type="ECO:0000313" key="2">
    <source>
        <dbReference type="Proteomes" id="UP000579647"/>
    </source>
</evidence>
<keyword evidence="2" id="KW-1185">Reference proteome</keyword>
<dbReference type="AlphaFoldDB" id="A0A840WFA0"/>
<dbReference type="Gene3D" id="1.25.40.10">
    <property type="entry name" value="Tetratricopeptide repeat domain"/>
    <property type="match status" value="2"/>
</dbReference>
<proteinExistence type="predicted"/>
<protein>
    <submittedName>
        <fullName evidence="1">Tetratricopeptide (TPR) repeat protein</fullName>
    </submittedName>
</protein>
<dbReference type="SUPFAM" id="SSF48452">
    <property type="entry name" value="TPR-like"/>
    <property type="match status" value="1"/>
</dbReference>
<reference evidence="1 2" key="1">
    <citation type="submission" date="2020-08" db="EMBL/GenBank/DDBJ databases">
        <title>Sequencing the genomes of 1000 actinobacteria strains.</title>
        <authorList>
            <person name="Klenk H.-P."/>
        </authorList>
    </citation>
    <scope>NUCLEOTIDE SEQUENCE [LARGE SCALE GENOMIC DNA]</scope>
    <source>
        <strain evidence="1 2">DSM 44598</strain>
    </source>
</reference>
<gene>
    <name evidence="1" type="ORF">HNR07_005921</name>
</gene>
<sequence length="302" mass="33175">METIHEATEFFQHLDQRRGGGYAMQTATTFLTEEVAPALKRASSSNALHSDLFSAAGELVYVVGWSSFDANHHAPAQEYFQLALTLATEAGNRALEGHILRAMAHQALDLNQYHQAAELAEASVHPDRYSAATPRERALLGVVHARTLAHSGDPTRSSQALLRAEDDLAAATSVDEEPQRVWFFQEASLAHETARTLHVLGDLEGAQEQFHRSVLTRHTRPFGRTHAVTLGYLGEVQAQQGDIDKACATWTQALEAMHGVRSGRARNTVTNMRRVVHELRGRGTRAADDLYERLALTSGALP</sequence>
<organism evidence="1 2">
    <name type="scientific">Nocardiopsis metallicus</name>
    <dbReference type="NCBI Taxonomy" id="179819"/>
    <lineage>
        <taxon>Bacteria</taxon>
        <taxon>Bacillati</taxon>
        <taxon>Actinomycetota</taxon>
        <taxon>Actinomycetes</taxon>
        <taxon>Streptosporangiales</taxon>
        <taxon>Nocardiopsidaceae</taxon>
        <taxon>Nocardiopsis</taxon>
    </lineage>
</organism>
<name>A0A840WFA0_9ACTN</name>
<dbReference type="RefSeq" id="WP_184368769.1">
    <property type="nucleotide sequence ID" value="NZ_BAAAKM010000063.1"/>
</dbReference>
<dbReference type="Proteomes" id="UP000579647">
    <property type="component" value="Unassembled WGS sequence"/>
</dbReference>
<evidence type="ECO:0000313" key="1">
    <source>
        <dbReference type="EMBL" id="MBB5494784.1"/>
    </source>
</evidence>